<accession>A0ABQ6Z6G9</accession>
<dbReference type="Pfam" id="PF16823">
    <property type="entry name" value="tPilZ"/>
    <property type="match status" value="1"/>
</dbReference>
<feature type="domain" description="Cyclic di-GMP receptor atypical PilZ" evidence="1">
    <location>
        <begin position="47"/>
        <end position="190"/>
    </location>
</feature>
<reference evidence="2 3" key="1">
    <citation type="submission" date="2017-10" db="EMBL/GenBank/DDBJ databases">
        <title>Whole genome sequencing of members of genus Pseudoxanthomonas.</title>
        <authorList>
            <person name="Kumar S."/>
            <person name="Bansal K."/>
            <person name="Kaur A."/>
            <person name="Patil P."/>
            <person name="Sharma S."/>
            <person name="Patil P.B."/>
        </authorList>
    </citation>
    <scope>NUCLEOTIDE SEQUENCE [LARGE SCALE GENOMIC DNA]</scope>
    <source>
        <strain evidence="2 3">DSM 17801</strain>
    </source>
</reference>
<keyword evidence="3" id="KW-1185">Reference proteome</keyword>
<protein>
    <recommendedName>
        <fullName evidence="1">Cyclic di-GMP receptor atypical PilZ domain-containing protein</fullName>
    </recommendedName>
</protein>
<evidence type="ECO:0000259" key="1">
    <source>
        <dbReference type="Pfam" id="PF16823"/>
    </source>
</evidence>
<dbReference type="RefSeq" id="WP_162410519.1">
    <property type="nucleotide sequence ID" value="NZ_CP093331.1"/>
</dbReference>
<comment type="caution">
    <text evidence="2">The sequence shown here is derived from an EMBL/GenBank/DDBJ whole genome shotgun (WGS) entry which is preliminary data.</text>
</comment>
<name>A0ABQ6Z6G9_9GAMM</name>
<dbReference type="Proteomes" id="UP000788419">
    <property type="component" value="Unassembled WGS sequence"/>
</dbReference>
<dbReference type="InterPro" id="IPR031800">
    <property type="entry name" value="PilZ_atypical"/>
</dbReference>
<sequence length="190" mass="20605">MSAHWPDAAAGVEAALFDETLACEAILPAGFAPGTGAAQLQQAEALLKGLAQVEDLRGEDSGEEKRGELPQLAQRMDAKLDLLLVLLGRLVRQSAHALPAQPLRWSVHGLRLAVPDDAGLAIGSAGIVRLQPSEWLPDDLELPATVAASALVDGQAWLWLRFRPLPASLEDALERHLFRMHRREVAARRR</sequence>
<evidence type="ECO:0000313" key="3">
    <source>
        <dbReference type="Proteomes" id="UP000788419"/>
    </source>
</evidence>
<dbReference type="EMBL" id="PDWN01000009">
    <property type="protein sequence ID" value="KAF1694052.1"/>
    <property type="molecule type" value="Genomic_DNA"/>
</dbReference>
<organism evidence="2 3">
    <name type="scientific">Pseudoxanthomonas daejeonensis</name>
    <dbReference type="NCBI Taxonomy" id="266062"/>
    <lineage>
        <taxon>Bacteria</taxon>
        <taxon>Pseudomonadati</taxon>
        <taxon>Pseudomonadota</taxon>
        <taxon>Gammaproteobacteria</taxon>
        <taxon>Lysobacterales</taxon>
        <taxon>Lysobacteraceae</taxon>
        <taxon>Pseudoxanthomonas</taxon>
    </lineage>
</organism>
<gene>
    <name evidence="2" type="ORF">CSC65_10350</name>
</gene>
<proteinExistence type="predicted"/>
<evidence type="ECO:0000313" key="2">
    <source>
        <dbReference type="EMBL" id="KAF1694052.1"/>
    </source>
</evidence>